<evidence type="ECO:0000313" key="8">
    <source>
        <dbReference type="EMBL" id="KAJ5391213.1"/>
    </source>
</evidence>
<dbReference type="PANTHER" id="PTHR15549">
    <property type="entry name" value="PAIRED IMMUNOGLOBULIN-LIKE TYPE 2 RECEPTOR"/>
    <property type="match status" value="1"/>
</dbReference>
<feature type="compositionally biased region" description="Basic and acidic residues" evidence="5">
    <location>
        <begin position="297"/>
        <end position="308"/>
    </location>
</feature>
<feature type="region of interest" description="Disordered" evidence="5">
    <location>
        <begin position="193"/>
        <end position="236"/>
    </location>
</feature>
<evidence type="ECO:0000256" key="1">
    <source>
        <dbReference type="ARBA" id="ARBA00004167"/>
    </source>
</evidence>
<evidence type="ECO:0000256" key="2">
    <source>
        <dbReference type="ARBA" id="ARBA00022692"/>
    </source>
</evidence>
<feature type="transmembrane region" description="Helical" evidence="6">
    <location>
        <begin position="240"/>
        <end position="260"/>
    </location>
</feature>
<keyword evidence="3 6" id="KW-1133">Transmembrane helix</keyword>
<feature type="chain" id="PRO_5040803275" evidence="7">
    <location>
        <begin position="23"/>
        <end position="349"/>
    </location>
</feature>
<comment type="caution">
    <text evidence="8">The sequence shown here is derived from an EMBL/GenBank/DDBJ whole genome shotgun (WGS) entry which is preliminary data.</text>
</comment>
<dbReference type="EMBL" id="JAPZBU010000008">
    <property type="protein sequence ID" value="KAJ5391213.1"/>
    <property type="molecule type" value="Genomic_DNA"/>
</dbReference>
<feature type="signal peptide" evidence="7">
    <location>
        <begin position="1"/>
        <end position="22"/>
    </location>
</feature>
<evidence type="ECO:0000256" key="7">
    <source>
        <dbReference type="SAM" id="SignalP"/>
    </source>
</evidence>
<feature type="compositionally biased region" description="Low complexity" evidence="5">
    <location>
        <begin position="201"/>
        <end position="227"/>
    </location>
</feature>
<reference evidence="8" key="2">
    <citation type="journal article" date="2023" name="IMA Fungus">
        <title>Comparative genomic study of the Penicillium genus elucidates a diverse pangenome and 15 lateral gene transfer events.</title>
        <authorList>
            <person name="Petersen C."/>
            <person name="Sorensen T."/>
            <person name="Nielsen M.R."/>
            <person name="Sondergaard T.E."/>
            <person name="Sorensen J.L."/>
            <person name="Fitzpatrick D.A."/>
            <person name="Frisvad J.C."/>
            <person name="Nielsen K.L."/>
        </authorList>
    </citation>
    <scope>NUCLEOTIDE SEQUENCE</scope>
    <source>
        <strain evidence="8">IBT 29677</strain>
    </source>
</reference>
<accession>A0A9W9VXE7</accession>
<dbReference type="NCBIfam" id="NF038080">
    <property type="entry name" value="PG_bind_siph"/>
    <property type="match status" value="1"/>
</dbReference>
<dbReference type="PANTHER" id="PTHR15549:SF30">
    <property type="entry name" value="MID2 DOMAIN-CONTAINING PROTEIN"/>
    <property type="match status" value="1"/>
</dbReference>
<dbReference type="InterPro" id="IPR051694">
    <property type="entry name" value="Immunoregulatory_rcpt-like"/>
</dbReference>
<evidence type="ECO:0000256" key="4">
    <source>
        <dbReference type="ARBA" id="ARBA00023136"/>
    </source>
</evidence>
<keyword evidence="2 6" id="KW-0812">Transmembrane</keyword>
<feature type="region of interest" description="Disordered" evidence="5">
    <location>
        <begin position="272"/>
        <end position="328"/>
    </location>
</feature>
<keyword evidence="7" id="KW-0732">Signal</keyword>
<keyword evidence="4 6" id="KW-0472">Membrane</keyword>
<dbReference type="Proteomes" id="UP001147747">
    <property type="component" value="Unassembled WGS sequence"/>
</dbReference>
<protein>
    <submittedName>
        <fullName evidence="8">Uncharacterized protein</fullName>
    </submittedName>
</protein>
<reference evidence="8" key="1">
    <citation type="submission" date="2022-12" db="EMBL/GenBank/DDBJ databases">
        <authorList>
            <person name="Petersen C."/>
        </authorList>
    </citation>
    <scope>NUCLEOTIDE SEQUENCE</scope>
    <source>
        <strain evidence="8">IBT 29677</strain>
    </source>
</reference>
<evidence type="ECO:0000256" key="3">
    <source>
        <dbReference type="ARBA" id="ARBA00022989"/>
    </source>
</evidence>
<dbReference type="GO" id="GO:0071944">
    <property type="term" value="C:cell periphery"/>
    <property type="evidence" value="ECO:0007669"/>
    <property type="project" value="UniProtKB-ARBA"/>
</dbReference>
<proteinExistence type="predicted"/>
<sequence>MTRLTTIFAALFVLSSFPLSLAWTFVWRNATDIATVENGTSAQRCKTIEQAKNKIYKFDAKGSLVRLFLYGSSNCTGDIIDTSEDSLASNSTVPIYGFAVIDLRGANSSSGGELTPFPGNDWFKLSPNSPVITAMGKRLLAENCGKYREGPGPQWSDIDRQSYQCWQEKLGYSDKDADGWPGKASWDQLKVPLTVTSDPESSSTATKTPSSTSASTSNPTGSSAPTTDTSSKSSLSGGEIAGVTVGSVIGVGLIGAVIYLSRRVGRRGALASGDFEPESQSQQRPKSGYSGVDGGVEESKKPSVEHPPTEAGAVSMKKENRHVAELSGDMTVAELSDSRRILEMGDGRK</sequence>
<name>A0A9W9VXE7_9EURO</name>
<keyword evidence="9" id="KW-1185">Reference proteome</keyword>
<dbReference type="GeneID" id="81370320"/>
<dbReference type="InterPro" id="IPR047763">
    <property type="entry name" value="PG_bind_dom_phiBT1-type"/>
</dbReference>
<dbReference type="RefSeq" id="XP_056486891.1">
    <property type="nucleotide sequence ID" value="XM_056631340.1"/>
</dbReference>
<dbReference type="AlphaFoldDB" id="A0A9W9VXE7"/>
<evidence type="ECO:0000256" key="6">
    <source>
        <dbReference type="SAM" id="Phobius"/>
    </source>
</evidence>
<dbReference type="GO" id="GO:0016020">
    <property type="term" value="C:membrane"/>
    <property type="evidence" value="ECO:0007669"/>
    <property type="project" value="UniProtKB-SubCell"/>
</dbReference>
<evidence type="ECO:0000256" key="5">
    <source>
        <dbReference type="SAM" id="MobiDB-lite"/>
    </source>
</evidence>
<comment type="subcellular location">
    <subcellularLocation>
        <location evidence="1">Membrane</location>
        <topology evidence="1">Single-pass membrane protein</topology>
    </subcellularLocation>
</comment>
<gene>
    <name evidence="8" type="ORF">N7509_006703</name>
</gene>
<organism evidence="8 9">
    <name type="scientific">Penicillium cosmopolitanum</name>
    <dbReference type="NCBI Taxonomy" id="1131564"/>
    <lineage>
        <taxon>Eukaryota</taxon>
        <taxon>Fungi</taxon>
        <taxon>Dikarya</taxon>
        <taxon>Ascomycota</taxon>
        <taxon>Pezizomycotina</taxon>
        <taxon>Eurotiomycetes</taxon>
        <taxon>Eurotiomycetidae</taxon>
        <taxon>Eurotiales</taxon>
        <taxon>Aspergillaceae</taxon>
        <taxon>Penicillium</taxon>
    </lineage>
</organism>
<evidence type="ECO:0000313" key="9">
    <source>
        <dbReference type="Proteomes" id="UP001147747"/>
    </source>
</evidence>
<dbReference type="OrthoDB" id="10001926at2759"/>